<dbReference type="GO" id="GO:0005516">
    <property type="term" value="F:calmodulin binding"/>
    <property type="evidence" value="ECO:0007669"/>
    <property type="project" value="UniProtKB-KW"/>
</dbReference>
<evidence type="ECO:0000256" key="3">
    <source>
        <dbReference type="ARBA" id="ARBA00024341"/>
    </source>
</evidence>
<dbReference type="SUPFAM" id="SSF50630">
    <property type="entry name" value="Acid proteases"/>
    <property type="match status" value="1"/>
</dbReference>
<feature type="domain" description="Xylanase inhibitor N-terminal" evidence="5">
    <location>
        <begin position="1"/>
        <end position="145"/>
    </location>
</feature>
<feature type="region of interest" description="Disordered" evidence="4">
    <location>
        <begin position="296"/>
        <end position="381"/>
    </location>
</feature>
<proteinExistence type="inferred from homology"/>
<keyword evidence="2" id="KW-0112">Calmodulin-binding</keyword>
<dbReference type="PANTHER" id="PTHR32295">
    <property type="entry name" value="IQ-DOMAIN 5-RELATED"/>
    <property type="match status" value="1"/>
</dbReference>
<reference evidence="6" key="1">
    <citation type="submission" date="2019-12" db="EMBL/GenBank/DDBJ databases">
        <authorList>
            <person name="Scholes J."/>
        </authorList>
    </citation>
    <scope>NUCLEOTIDE SEQUENCE</scope>
</reference>
<evidence type="ECO:0000313" key="7">
    <source>
        <dbReference type="Proteomes" id="UP001153555"/>
    </source>
</evidence>
<protein>
    <submittedName>
        <fullName evidence="6">IQ-domain 2</fullName>
    </submittedName>
</protein>
<accession>A0A9N7R2C1</accession>
<dbReference type="PANTHER" id="PTHR32295:SF216">
    <property type="entry name" value="PROTEIN IQ-DOMAIN 3"/>
    <property type="match status" value="1"/>
</dbReference>
<feature type="compositionally biased region" description="Low complexity" evidence="4">
    <location>
        <begin position="308"/>
        <end position="320"/>
    </location>
</feature>
<dbReference type="EMBL" id="CACSLK010001140">
    <property type="protein sequence ID" value="CAA0807666.1"/>
    <property type="molecule type" value="Genomic_DNA"/>
</dbReference>
<organism evidence="6 7">
    <name type="scientific">Striga hermonthica</name>
    <name type="common">Purple witchweed</name>
    <name type="synonym">Buchnera hermonthica</name>
    <dbReference type="NCBI Taxonomy" id="68872"/>
    <lineage>
        <taxon>Eukaryota</taxon>
        <taxon>Viridiplantae</taxon>
        <taxon>Streptophyta</taxon>
        <taxon>Embryophyta</taxon>
        <taxon>Tracheophyta</taxon>
        <taxon>Spermatophyta</taxon>
        <taxon>Magnoliopsida</taxon>
        <taxon>eudicotyledons</taxon>
        <taxon>Gunneridae</taxon>
        <taxon>Pentapetalae</taxon>
        <taxon>asterids</taxon>
        <taxon>lamiids</taxon>
        <taxon>Lamiales</taxon>
        <taxon>Orobanchaceae</taxon>
        <taxon>Buchnereae</taxon>
        <taxon>Striga</taxon>
    </lineage>
</organism>
<sequence length="421" mass="46370">MDTGSNLVWVHCCFSCPYGFNPDRSITYAKNLSISSKCFSFTPGTFQEGLDCRFSTVYEDGMWSSGVIARDTFTLATSDSGLRKVLDVMFRCAADIGGRTSALGGVLGMVAQSPYHLAARLWNRFSYCIGDLRNHGYAHNQLVFGAVIQGDSTPMLLGHTGGDKRRGRAAEHQGGRVRVQRGGLREHIGEEWDDSLQSKEQIEASLLHKFEAAMRRERALAYSYTHQQTWKKSSKPTNLLFMDPTNPHWGWSWLERWMPAVTGPLDNYSQIALDKENNIKTPSGLGDITKSFARHQLSNSEPNPPSPTSLKKPPLTPKSSASVTSKKIKLPSPKGSSICQDDESRSTVSLNSGRNNRRHTIGGGSSIRDDESLTSSQTLPSYMVPTQSARAKLRLSSPLGMENVCVLFVAIVRRALVCGFG</sequence>
<evidence type="ECO:0000313" key="6">
    <source>
        <dbReference type="EMBL" id="CAA0807666.1"/>
    </source>
</evidence>
<dbReference type="Proteomes" id="UP001153555">
    <property type="component" value="Unassembled WGS sequence"/>
</dbReference>
<evidence type="ECO:0000256" key="2">
    <source>
        <dbReference type="ARBA" id="ARBA00022860"/>
    </source>
</evidence>
<evidence type="ECO:0000256" key="1">
    <source>
        <dbReference type="ARBA" id="ARBA00007447"/>
    </source>
</evidence>
<comment type="similarity">
    <text evidence="1">Belongs to the peptidase A1 family.</text>
</comment>
<dbReference type="InterPro" id="IPR032861">
    <property type="entry name" value="TAXi_N"/>
</dbReference>
<comment type="similarity">
    <text evidence="3">Belongs to the IQD family.</text>
</comment>
<dbReference type="Gene3D" id="2.40.70.10">
    <property type="entry name" value="Acid Proteases"/>
    <property type="match status" value="1"/>
</dbReference>
<name>A0A9N7R2C1_STRHE</name>
<dbReference type="Pfam" id="PF14543">
    <property type="entry name" value="TAXi_N"/>
    <property type="match status" value="1"/>
</dbReference>
<comment type="caution">
    <text evidence="6">The sequence shown here is derived from an EMBL/GenBank/DDBJ whole genome shotgun (WGS) entry which is preliminary data.</text>
</comment>
<evidence type="ECO:0000256" key="4">
    <source>
        <dbReference type="SAM" id="MobiDB-lite"/>
    </source>
</evidence>
<dbReference type="OrthoDB" id="1923765at2759"/>
<dbReference type="InterPro" id="IPR021109">
    <property type="entry name" value="Peptidase_aspartic_dom_sf"/>
</dbReference>
<gene>
    <name evidence="6" type="ORF">SHERM_10382</name>
</gene>
<keyword evidence="7" id="KW-1185">Reference proteome</keyword>
<dbReference type="AlphaFoldDB" id="A0A9N7R2C1"/>
<evidence type="ECO:0000259" key="5">
    <source>
        <dbReference type="Pfam" id="PF14543"/>
    </source>
</evidence>